<dbReference type="OrthoDB" id="541177at2759"/>
<feature type="compositionally biased region" description="Gly residues" evidence="1">
    <location>
        <begin position="641"/>
        <end position="655"/>
    </location>
</feature>
<dbReference type="AlphaFoldDB" id="A0A150GI06"/>
<reference evidence="3" key="1">
    <citation type="journal article" date="2016" name="Nat. Commun.">
        <title>The Gonium pectorale genome demonstrates co-option of cell cycle regulation during the evolution of multicellularity.</title>
        <authorList>
            <person name="Hanschen E.R."/>
            <person name="Marriage T.N."/>
            <person name="Ferris P.J."/>
            <person name="Hamaji T."/>
            <person name="Toyoda A."/>
            <person name="Fujiyama A."/>
            <person name="Neme R."/>
            <person name="Noguchi H."/>
            <person name="Minakuchi Y."/>
            <person name="Suzuki M."/>
            <person name="Kawai-Toyooka H."/>
            <person name="Smith D.R."/>
            <person name="Sparks H."/>
            <person name="Anderson J."/>
            <person name="Bakaric R."/>
            <person name="Luria V."/>
            <person name="Karger A."/>
            <person name="Kirschner M.W."/>
            <person name="Durand P.M."/>
            <person name="Michod R.E."/>
            <person name="Nozaki H."/>
            <person name="Olson B.J."/>
        </authorList>
    </citation>
    <scope>NUCLEOTIDE SEQUENCE [LARGE SCALE GENOMIC DNA]</scope>
    <source>
        <strain evidence="3">NIES-2863</strain>
    </source>
</reference>
<feature type="compositionally biased region" description="Gly residues" evidence="1">
    <location>
        <begin position="472"/>
        <end position="489"/>
    </location>
</feature>
<sequence length="815" mass="84243">MPATFQQLSPQLMCLLDPKKDRLVYLVGVEEGGSVDDSVAQVRALLRAAAAPYLHTLALPDHVNKALLKEFPGGAPIITRVPLPPGCEVERQAVQLEAQGDGDGEQRGGKHDEDLERPSGQQQRRSGVLDLLYGPPELRRPGLPGAHAAGGSVPGLAALEAAAGDTVSPLGPAAGPPTDLPDDVASRPKRTRDLMAWLKGASMPVARRRASRTPYKFDWLVEEFNRLGHVTAFLLTPNLLFVRNSIMETLATDYQEQMVQQHLATSGVVMGMEMPDGLEGEDEDEEDGGDGEAVELPVVVLEGDEATDLESLLKAIGMIDSDSDDDDDEDDEAVGADEDEEAGVEENDDEDGSGDLPPEIISVPLLPIVTPGGLSGPQALGGSELPPPPSGVLHVTDSGSDGDAGDLPFSMDLIMSQGPMGWTVTMRHRPDGGSGAGGDGGFRPGLGGAEPVEAQAGKPAWGRVGPGAASAPGGGVGGAGGSANAGGSGSRPDATSSQPMLPPEAAGYAAMDMEQLAEFVLGRNASPEEMREFARAVAQSAEVEEVFGSGASQPVGGGAGVMDFGRWDWVRPGTPPPSLREQLARATGARRGAVTPRRHRLRIPDRVLSLATRQTAAAAEAEAAARRQEPSEGVAARDGEGGNPHSGDGGSGGRHAGAATTVGRGRHSAGPPALTLRRPGGRRGVEVVEVTSRSRTRPAAAAPPSPSARESSGELVEAAVDALHAAPRAAREAVEGLMAFLRGRPTGQPAGGAAVASGGAEPLLGRRSRRGHVGLACGRDAVVVLPVGLMRAVAGAWQQEEERLMHPDLLHGRRG</sequence>
<evidence type="ECO:0000256" key="1">
    <source>
        <dbReference type="SAM" id="MobiDB-lite"/>
    </source>
</evidence>
<evidence type="ECO:0000313" key="2">
    <source>
        <dbReference type="EMBL" id="KXZ49468.1"/>
    </source>
</evidence>
<protein>
    <submittedName>
        <fullName evidence="2">Uncharacterized protein</fullName>
    </submittedName>
</protein>
<feature type="compositionally biased region" description="Basic and acidic residues" evidence="1">
    <location>
        <begin position="104"/>
        <end position="117"/>
    </location>
</feature>
<accession>A0A150GI06</accession>
<dbReference type="Proteomes" id="UP000075714">
    <property type="component" value="Unassembled WGS sequence"/>
</dbReference>
<evidence type="ECO:0000313" key="3">
    <source>
        <dbReference type="Proteomes" id="UP000075714"/>
    </source>
</evidence>
<name>A0A150GI06_GONPE</name>
<feature type="region of interest" description="Disordered" evidence="1">
    <location>
        <begin position="98"/>
        <end position="127"/>
    </location>
</feature>
<feature type="compositionally biased region" description="Low complexity" evidence="1">
    <location>
        <begin position="462"/>
        <end position="471"/>
    </location>
</feature>
<keyword evidence="3" id="KW-1185">Reference proteome</keyword>
<dbReference type="EMBL" id="LSYV01000022">
    <property type="protein sequence ID" value="KXZ49468.1"/>
    <property type="molecule type" value="Genomic_DNA"/>
</dbReference>
<gene>
    <name evidence="2" type="ORF">GPECTOR_21g694</name>
</gene>
<feature type="region of interest" description="Disordered" evidence="1">
    <location>
        <begin position="429"/>
        <end position="503"/>
    </location>
</feature>
<feature type="compositionally biased region" description="Basic and acidic residues" evidence="1">
    <location>
        <begin position="623"/>
        <end position="640"/>
    </location>
</feature>
<feature type="region of interest" description="Disordered" evidence="1">
    <location>
        <begin position="618"/>
        <end position="712"/>
    </location>
</feature>
<feature type="compositionally biased region" description="Low complexity" evidence="1">
    <location>
        <begin position="687"/>
        <end position="700"/>
    </location>
</feature>
<organism evidence="2 3">
    <name type="scientific">Gonium pectorale</name>
    <name type="common">Green alga</name>
    <dbReference type="NCBI Taxonomy" id="33097"/>
    <lineage>
        <taxon>Eukaryota</taxon>
        <taxon>Viridiplantae</taxon>
        <taxon>Chlorophyta</taxon>
        <taxon>core chlorophytes</taxon>
        <taxon>Chlorophyceae</taxon>
        <taxon>CS clade</taxon>
        <taxon>Chlamydomonadales</taxon>
        <taxon>Volvocaceae</taxon>
        <taxon>Gonium</taxon>
    </lineage>
</organism>
<feature type="compositionally biased region" description="Acidic residues" evidence="1">
    <location>
        <begin position="321"/>
        <end position="353"/>
    </location>
</feature>
<comment type="caution">
    <text evidence="2">The sequence shown here is derived from an EMBL/GenBank/DDBJ whole genome shotgun (WGS) entry which is preliminary data.</text>
</comment>
<proteinExistence type="predicted"/>
<feature type="compositionally biased region" description="Gly residues" evidence="1">
    <location>
        <begin position="432"/>
        <end position="448"/>
    </location>
</feature>
<feature type="region of interest" description="Disordered" evidence="1">
    <location>
        <begin position="318"/>
        <end position="405"/>
    </location>
</feature>
<feature type="region of interest" description="Disordered" evidence="1">
    <location>
        <begin position="167"/>
        <end position="186"/>
    </location>
</feature>